<dbReference type="Proteomes" id="UP000238479">
    <property type="component" value="Chromosome 3"/>
</dbReference>
<feature type="region of interest" description="Disordered" evidence="1">
    <location>
        <begin position="176"/>
        <end position="223"/>
    </location>
</feature>
<feature type="signal peptide" evidence="2">
    <location>
        <begin position="1"/>
        <end position="22"/>
    </location>
</feature>
<sequence length="481" mass="55186">MKDHIVLLITLCLRAIVREALSKVKYRDSESGPFECPTLVEALVWLGSQLSKPYGELNGKLFAINSLKHCILDAALGSLVFPLEQKVTESPTLEEGSLNSEVDGSCVKDDEVTKSLSTDGAYSMMKGNIINKVVFVSQVAAAIAALHERFLLEEKIKGERVSQTLTRHQRVLEHEYVSQRADEERKNRSQYRPIIDHDGLPRQQSSNQETNKTKTREELLAEERDYKRRRMSYRGKKVKRTTLQVTRDIIEEYMEEIKQAGGIGCFERATEGQGSIPFKLPAATDFTTADDNPTKRNNESEGGSPSRDRKQSHSRYAIHSTTSRHASTKDQEKPKQSHHREYLEDSRSLSRNRRDTEYSRSPESSRSRGWSHGQSEQDHRQGTNTKHHESNWSSKYHDSRSSSLSNSHQKSKIKRDEKTYENHRSNSRKINTFDDRYDSNTFDDRYDPLESHDRYVEDVSSSKKYGRAGRYSVNEQSPECS</sequence>
<feature type="compositionally biased region" description="Basic and acidic residues" evidence="1">
    <location>
        <begin position="375"/>
        <end position="400"/>
    </location>
</feature>
<accession>A0A2P6R5B5</accession>
<dbReference type="OMA" id="MRYMIED"/>
<dbReference type="STRING" id="74649.A0A2P6R5B5"/>
<feature type="compositionally biased region" description="Basic and acidic residues" evidence="1">
    <location>
        <begin position="327"/>
        <end position="366"/>
    </location>
</feature>
<comment type="caution">
    <text evidence="3">The sequence shown here is derived from an EMBL/GenBank/DDBJ whole genome shotgun (WGS) entry which is preliminary data.</text>
</comment>
<gene>
    <name evidence="3" type="ORF">RchiOBHm_Chr3g0448821</name>
</gene>
<dbReference type="GO" id="GO:1990904">
    <property type="term" value="C:ribonucleoprotein complex"/>
    <property type="evidence" value="ECO:0007669"/>
    <property type="project" value="UniProtKB-KW"/>
</dbReference>
<name>A0A2P6R5B5_ROSCH</name>
<feature type="compositionally biased region" description="Basic and acidic residues" evidence="1">
    <location>
        <begin position="176"/>
        <end position="187"/>
    </location>
</feature>
<feature type="compositionally biased region" description="Basic and acidic residues" evidence="1">
    <location>
        <begin position="414"/>
        <end position="424"/>
    </location>
</feature>
<evidence type="ECO:0000313" key="3">
    <source>
        <dbReference type="EMBL" id="PRQ41624.1"/>
    </source>
</evidence>
<dbReference type="AlphaFoldDB" id="A0A2P6R5B5"/>
<keyword evidence="2" id="KW-0732">Signal</keyword>
<dbReference type="EMBL" id="PDCK01000041">
    <property type="protein sequence ID" value="PRQ41624.1"/>
    <property type="molecule type" value="Genomic_DNA"/>
</dbReference>
<feature type="chain" id="PRO_5015113423" evidence="2">
    <location>
        <begin position="23"/>
        <end position="481"/>
    </location>
</feature>
<evidence type="ECO:0000256" key="2">
    <source>
        <dbReference type="SAM" id="SignalP"/>
    </source>
</evidence>
<keyword evidence="4" id="KW-1185">Reference proteome</keyword>
<evidence type="ECO:0000313" key="4">
    <source>
        <dbReference type="Proteomes" id="UP000238479"/>
    </source>
</evidence>
<reference evidence="3 4" key="1">
    <citation type="journal article" date="2018" name="Nat. Genet.">
        <title>The Rosa genome provides new insights in the design of modern roses.</title>
        <authorList>
            <person name="Bendahmane M."/>
        </authorList>
    </citation>
    <scope>NUCLEOTIDE SEQUENCE [LARGE SCALE GENOMIC DNA]</scope>
    <source>
        <strain evidence="4">cv. Old Blush</strain>
    </source>
</reference>
<protein>
    <submittedName>
        <fullName evidence="3">Putative U11/U12 small nuclear ribonucleoprotein 48 kDa protein</fullName>
    </submittedName>
</protein>
<feature type="compositionally biased region" description="Basic and acidic residues" evidence="1">
    <location>
        <begin position="431"/>
        <end position="461"/>
    </location>
</feature>
<keyword evidence="3" id="KW-0687">Ribonucleoprotein</keyword>
<feature type="region of interest" description="Disordered" evidence="1">
    <location>
        <begin position="276"/>
        <end position="481"/>
    </location>
</feature>
<organism evidence="3 4">
    <name type="scientific">Rosa chinensis</name>
    <name type="common">China rose</name>
    <dbReference type="NCBI Taxonomy" id="74649"/>
    <lineage>
        <taxon>Eukaryota</taxon>
        <taxon>Viridiplantae</taxon>
        <taxon>Streptophyta</taxon>
        <taxon>Embryophyta</taxon>
        <taxon>Tracheophyta</taxon>
        <taxon>Spermatophyta</taxon>
        <taxon>Magnoliopsida</taxon>
        <taxon>eudicotyledons</taxon>
        <taxon>Gunneridae</taxon>
        <taxon>Pentapetalae</taxon>
        <taxon>rosids</taxon>
        <taxon>fabids</taxon>
        <taxon>Rosales</taxon>
        <taxon>Rosaceae</taxon>
        <taxon>Rosoideae</taxon>
        <taxon>Rosoideae incertae sedis</taxon>
        <taxon>Rosa</taxon>
    </lineage>
</organism>
<proteinExistence type="predicted"/>
<dbReference type="Gramene" id="PRQ41624">
    <property type="protein sequence ID" value="PRQ41624"/>
    <property type="gene ID" value="RchiOBHm_Chr3g0448821"/>
</dbReference>
<dbReference type="PANTHER" id="PTHR21402">
    <property type="entry name" value="GAMETOCYTE SPECIFIC FACTOR 1-RELATED"/>
    <property type="match status" value="1"/>
</dbReference>
<feature type="compositionally biased region" description="Basic and acidic residues" evidence="1">
    <location>
        <begin position="211"/>
        <end position="223"/>
    </location>
</feature>
<evidence type="ECO:0000256" key="1">
    <source>
        <dbReference type="SAM" id="MobiDB-lite"/>
    </source>
</evidence>
<dbReference type="PANTHER" id="PTHR21402:SF10">
    <property type="entry name" value="U11_U12 SMALL NUCLEAR RIBONUCLEOPROTEIN 48 KDA PROTEIN"/>
    <property type="match status" value="1"/>
</dbReference>
<dbReference type="InterPro" id="IPR051591">
    <property type="entry name" value="UPF0224_FAM112_RNA_Proc"/>
</dbReference>